<dbReference type="SUPFAM" id="SSF52777">
    <property type="entry name" value="CoA-dependent acyltransferases"/>
    <property type="match status" value="1"/>
</dbReference>
<dbReference type="AlphaFoldDB" id="A0A540M9T5"/>
<keyword evidence="1" id="KW-0808">Transferase</keyword>
<dbReference type="Pfam" id="PF02458">
    <property type="entry name" value="Transferase"/>
    <property type="match status" value="1"/>
</dbReference>
<dbReference type="GO" id="GO:0016747">
    <property type="term" value="F:acyltransferase activity, transferring groups other than amino-acyl groups"/>
    <property type="evidence" value="ECO:0007669"/>
    <property type="project" value="UniProtKB-ARBA"/>
</dbReference>
<evidence type="ECO:0000313" key="3">
    <source>
        <dbReference type="EMBL" id="TQD95312.1"/>
    </source>
</evidence>
<comment type="caution">
    <text evidence="3">The sequence shown here is derived from an EMBL/GenBank/DDBJ whole genome shotgun (WGS) entry which is preliminary data.</text>
</comment>
<gene>
    <name evidence="3" type="ORF">C1H46_019104</name>
</gene>
<keyword evidence="2" id="KW-0012">Acyltransferase</keyword>
<name>A0A540M9T5_MALBA</name>
<evidence type="ECO:0000256" key="2">
    <source>
        <dbReference type="ARBA" id="ARBA00023315"/>
    </source>
</evidence>
<protein>
    <submittedName>
        <fullName evidence="3">Uncharacterized protein</fullName>
    </submittedName>
</protein>
<reference evidence="3 4" key="1">
    <citation type="journal article" date="2019" name="G3 (Bethesda)">
        <title>Sequencing of a Wild Apple (Malus baccata) Genome Unravels the Differences Between Cultivated and Wild Apple Species Regarding Disease Resistance and Cold Tolerance.</title>
        <authorList>
            <person name="Chen X."/>
        </authorList>
    </citation>
    <scope>NUCLEOTIDE SEQUENCE [LARGE SCALE GENOMIC DNA]</scope>
    <source>
        <strain evidence="4">cv. Shandingzi</strain>
        <tissue evidence="3">Leaves</tissue>
    </source>
</reference>
<dbReference type="STRING" id="106549.A0A540M9T5"/>
<dbReference type="InterPro" id="IPR023213">
    <property type="entry name" value="CAT-like_dom_sf"/>
</dbReference>
<evidence type="ECO:0000256" key="1">
    <source>
        <dbReference type="ARBA" id="ARBA00022679"/>
    </source>
</evidence>
<dbReference type="InterPro" id="IPR051504">
    <property type="entry name" value="Plant_metabolite_acyltrans"/>
</dbReference>
<dbReference type="Gene3D" id="3.30.559.10">
    <property type="entry name" value="Chloramphenicol acetyltransferase-like domain"/>
    <property type="match status" value="1"/>
</dbReference>
<evidence type="ECO:0000313" key="4">
    <source>
        <dbReference type="Proteomes" id="UP000315295"/>
    </source>
</evidence>
<organism evidence="3 4">
    <name type="scientific">Malus baccata</name>
    <name type="common">Siberian crab apple</name>
    <name type="synonym">Pyrus baccata</name>
    <dbReference type="NCBI Taxonomy" id="106549"/>
    <lineage>
        <taxon>Eukaryota</taxon>
        <taxon>Viridiplantae</taxon>
        <taxon>Streptophyta</taxon>
        <taxon>Embryophyta</taxon>
        <taxon>Tracheophyta</taxon>
        <taxon>Spermatophyta</taxon>
        <taxon>Magnoliopsida</taxon>
        <taxon>eudicotyledons</taxon>
        <taxon>Gunneridae</taxon>
        <taxon>Pentapetalae</taxon>
        <taxon>rosids</taxon>
        <taxon>fabids</taxon>
        <taxon>Rosales</taxon>
        <taxon>Rosaceae</taxon>
        <taxon>Amygdaloideae</taxon>
        <taxon>Maleae</taxon>
        <taxon>Malus</taxon>
    </lineage>
</organism>
<dbReference type="Proteomes" id="UP000315295">
    <property type="component" value="Unassembled WGS sequence"/>
</dbReference>
<proteinExistence type="predicted"/>
<dbReference type="PANTHER" id="PTHR31625">
    <property type="match status" value="1"/>
</dbReference>
<accession>A0A540M9T5</accession>
<dbReference type="EMBL" id="VIEB01000319">
    <property type="protein sequence ID" value="TQD95312.1"/>
    <property type="molecule type" value="Genomic_DNA"/>
</dbReference>
<sequence>MEITVNTSPSFSAARVSLSILSHAFTEVIAEMGGTKRQAKGRRWTDEIRSSLQGSSTTWLVNGVSHLSSRRETYEVDPTVSEPISHVNHALPAQEYLSLPLTFFDLVWLRGVKDPFCLQPEDIYLNQFLNMDRRQNNRSMMVAARYKSLMISDSTRGNFEFTSAKIQALRKWVLTRMEETTGKQEEGHDRSVHLSTFSLTCAWVCLLKAEQEEVKGDIISMAFSVDCRSRLTPPLPANYFGNCVTGCLAPAERKGLLGEDGWVVAVNAITETIKGFLYPSDEQTSSGAGHRRLLTTAGLHRYDMYDTDFGWGRPRAPKWFG</sequence>
<keyword evidence="4" id="KW-1185">Reference proteome</keyword>